<evidence type="ECO:0000313" key="2">
    <source>
        <dbReference type="EMBL" id="MCJ8238341.1"/>
    </source>
</evidence>
<comment type="caution">
    <text evidence="2">The sequence shown here is derived from an EMBL/GenBank/DDBJ whole genome shotgun (WGS) entry which is preliminary data.</text>
</comment>
<evidence type="ECO:0000256" key="1">
    <source>
        <dbReference type="SAM" id="Phobius"/>
    </source>
</evidence>
<accession>A0ABT0CYW0</accession>
<dbReference type="EMBL" id="JALAYX010000002">
    <property type="protein sequence ID" value="MCJ8238341.1"/>
    <property type="molecule type" value="Genomic_DNA"/>
</dbReference>
<proteinExistence type="predicted"/>
<gene>
    <name evidence="2" type="ORF">MKJ03_08375</name>
</gene>
<keyword evidence="1" id="KW-1133">Transmembrane helix</keyword>
<dbReference type="Proteomes" id="UP001522662">
    <property type="component" value="Unassembled WGS sequence"/>
</dbReference>
<keyword evidence="3" id="KW-1185">Reference proteome</keyword>
<keyword evidence="1" id="KW-0812">Transmembrane</keyword>
<organism evidence="2 3">
    <name type="scientific">Peteryoungia algae</name>
    <dbReference type="NCBI Taxonomy" id="2919917"/>
    <lineage>
        <taxon>Bacteria</taxon>
        <taxon>Pseudomonadati</taxon>
        <taxon>Pseudomonadota</taxon>
        <taxon>Alphaproteobacteria</taxon>
        <taxon>Hyphomicrobiales</taxon>
        <taxon>Rhizobiaceae</taxon>
        <taxon>Peteryoungia</taxon>
    </lineage>
</organism>
<name>A0ABT0CYW0_9HYPH</name>
<keyword evidence="2" id="KW-0614">Plasmid</keyword>
<evidence type="ECO:0000313" key="3">
    <source>
        <dbReference type="Proteomes" id="UP001522662"/>
    </source>
</evidence>
<dbReference type="RefSeq" id="WP_229574454.1">
    <property type="nucleotide sequence ID" value="NZ_CP128477.1"/>
</dbReference>
<protein>
    <submittedName>
        <fullName evidence="2">Uncharacterized protein</fullName>
    </submittedName>
</protein>
<feature type="transmembrane region" description="Helical" evidence="1">
    <location>
        <begin position="29"/>
        <end position="56"/>
    </location>
</feature>
<keyword evidence="1" id="KW-0472">Membrane</keyword>
<geneLocation type="plasmid" evidence="2">
    <name>unnamed</name>
</geneLocation>
<reference evidence="2 3" key="1">
    <citation type="submission" date="2022-03" db="EMBL/GenBank/DDBJ databases">
        <title>Rhizobium SSM4.3 sp. nov., isolated from Sediment (Gouqi Island).</title>
        <authorList>
            <person name="Chen G."/>
        </authorList>
    </citation>
    <scope>NUCLEOTIDE SEQUENCE [LARGE SCALE GENOMIC DNA]</scope>
    <source>
        <strain evidence="2 3">SSM4.3</strain>
        <plasmid evidence="2">unnamed</plasmid>
    </source>
</reference>
<sequence>MTGSVNLPSTGAHKRTVKPFLRLWRRHRILTSAFVLAMALAIFFAGRTILFVIYWADPARQELPPEPWMTIGYVAHSWHVPVEKLAGDLDLPPPPKDGPRPSLERLADERGQSFEEFKAEIEDSLADLRRRGPPK</sequence>